<evidence type="ECO:0000256" key="6">
    <source>
        <dbReference type="ARBA" id="ARBA00023136"/>
    </source>
</evidence>
<accession>A0A5J4KH19</accession>
<keyword evidence="9" id="KW-1185">Reference proteome</keyword>
<dbReference type="PANTHER" id="PTHR43875:SF15">
    <property type="entry name" value="TREHALOSE IMPORT ATP-BINDING PROTEIN SUGC"/>
    <property type="match status" value="1"/>
</dbReference>
<dbReference type="GO" id="GO:0055052">
    <property type="term" value="C:ATP-binding cassette (ABC) transporter complex, substrate-binding subunit-containing"/>
    <property type="evidence" value="ECO:0007669"/>
    <property type="project" value="TreeGrafter"/>
</dbReference>
<comment type="caution">
    <text evidence="8">The sequence shown here is derived from an EMBL/GenBank/DDBJ whole genome shotgun (WGS) entry which is preliminary data.</text>
</comment>
<reference evidence="8 9" key="1">
    <citation type="submission" date="2019-10" db="EMBL/GenBank/DDBJ databases">
        <title>Dictyobacter vulcani sp. nov., within the class Ktedonobacteria, isolated from soil of volcanic Mt. Zao.</title>
        <authorList>
            <person name="Zheng Y."/>
            <person name="Wang C.M."/>
            <person name="Sakai Y."/>
            <person name="Abe K."/>
            <person name="Yokota A."/>
            <person name="Yabe S."/>
        </authorList>
    </citation>
    <scope>NUCLEOTIDE SEQUENCE [LARGE SCALE GENOMIC DNA]</scope>
    <source>
        <strain evidence="8 9">W12</strain>
    </source>
</reference>
<keyword evidence="3" id="KW-0547">Nucleotide-binding</keyword>
<keyword evidence="4 8" id="KW-0067">ATP-binding</keyword>
<name>A0A5J4KH19_9CHLR</name>
<dbReference type="SMART" id="SM00382">
    <property type="entry name" value="AAA"/>
    <property type="match status" value="1"/>
</dbReference>
<dbReference type="EMBL" id="BKZW01000001">
    <property type="protein sequence ID" value="GER86865.1"/>
    <property type="molecule type" value="Genomic_DNA"/>
</dbReference>
<dbReference type="GO" id="GO:0005524">
    <property type="term" value="F:ATP binding"/>
    <property type="evidence" value="ECO:0007669"/>
    <property type="project" value="UniProtKB-KW"/>
</dbReference>
<keyword evidence="2" id="KW-1003">Cell membrane</keyword>
<feature type="domain" description="ABC transporter" evidence="7">
    <location>
        <begin position="4"/>
        <end position="234"/>
    </location>
</feature>
<organism evidence="8 9">
    <name type="scientific">Dictyobacter vulcani</name>
    <dbReference type="NCBI Taxonomy" id="2607529"/>
    <lineage>
        <taxon>Bacteria</taxon>
        <taxon>Bacillati</taxon>
        <taxon>Chloroflexota</taxon>
        <taxon>Ktedonobacteria</taxon>
        <taxon>Ktedonobacterales</taxon>
        <taxon>Dictyobacteraceae</taxon>
        <taxon>Dictyobacter</taxon>
    </lineage>
</organism>
<dbReference type="GO" id="GO:0016887">
    <property type="term" value="F:ATP hydrolysis activity"/>
    <property type="evidence" value="ECO:0007669"/>
    <property type="project" value="InterPro"/>
</dbReference>
<dbReference type="Gene3D" id="2.40.50.100">
    <property type="match status" value="1"/>
</dbReference>
<dbReference type="RefSeq" id="WP_162004961.1">
    <property type="nucleotide sequence ID" value="NZ_BKZW01000001.1"/>
</dbReference>
<dbReference type="InterPro" id="IPR017871">
    <property type="entry name" value="ABC_transporter-like_CS"/>
</dbReference>
<evidence type="ECO:0000259" key="7">
    <source>
        <dbReference type="PROSITE" id="PS50893"/>
    </source>
</evidence>
<dbReference type="InterPro" id="IPR003593">
    <property type="entry name" value="AAA+_ATPase"/>
</dbReference>
<evidence type="ECO:0000313" key="9">
    <source>
        <dbReference type="Proteomes" id="UP000326912"/>
    </source>
</evidence>
<evidence type="ECO:0000256" key="3">
    <source>
        <dbReference type="ARBA" id="ARBA00022741"/>
    </source>
</evidence>
<dbReference type="InterPro" id="IPR003439">
    <property type="entry name" value="ABC_transporter-like_ATP-bd"/>
</dbReference>
<dbReference type="SUPFAM" id="SSF52540">
    <property type="entry name" value="P-loop containing nucleoside triphosphate hydrolases"/>
    <property type="match status" value="1"/>
</dbReference>
<dbReference type="Pfam" id="PF00005">
    <property type="entry name" value="ABC_tran"/>
    <property type="match status" value="1"/>
</dbReference>
<evidence type="ECO:0000256" key="5">
    <source>
        <dbReference type="ARBA" id="ARBA00022967"/>
    </source>
</evidence>
<dbReference type="InterPro" id="IPR027417">
    <property type="entry name" value="P-loop_NTPase"/>
</dbReference>
<dbReference type="Gene3D" id="2.40.50.140">
    <property type="entry name" value="Nucleic acid-binding proteins"/>
    <property type="match status" value="1"/>
</dbReference>
<dbReference type="InterPro" id="IPR008995">
    <property type="entry name" value="Mo/tungstate-bd_C_term_dom"/>
</dbReference>
<dbReference type="InterPro" id="IPR047641">
    <property type="entry name" value="ABC_transpr_MalK/UgpC-like"/>
</dbReference>
<protein>
    <submittedName>
        <fullName evidence="8">ABC transporter ATP-binding protein</fullName>
    </submittedName>
</protein>
<dbReference type="Gene3D" id="3.40.50.300">
    <property type="entry name" value="P-loop containing nucleotide triphosphate hydrolases"/>
    <property type="match status" value="1"/>
</dbReference>
<dbReference type="AlphaFoldDB" id="A0A5J4KH19"/>
<sequence>MNTLEVQAVVKRFGNMLALDHLSLTLADEDFLTLLGPSNSGKSTLFQLIAGLDHPDTGRLYWNAIDMTDRHSALRNVALVSQKYGLMSQLNVYDNVDQALRFRRLSKKERQQRVLSALELLQLQPLQKSSLKTLSGGELQRVAIARAMVRDADIYLFDEPTTQLDPHARYRVQQAMLLVHRIKSSISMYATQSPADAFAMGGRIAIINQGRIEQIGTADSLLSRPANLFVAQLLNQPLLNQLSATLQTTEDGYIVRSGELRLVLNASWRAALSPSGPQTQLILGIRSGKIMFEWTLKSINTTNYILLKAYVLGIELLMGHWTVQLNIGHKVTLMAELKDIQQPTLQIGSYITIGLDPADIYLFDPHTTTLISPQL</sequence>
<dbReference type="Proteomes" id="UP000326912">
    <property type="component" value="Unassembled WGS sequence"/>
</dbReference>
<evidence type="ECO:0000313" key="8">
    <source>
        <dbReference type="EMBL" id="GER86865.1"/>
    </source>
</evidence>
<dbReference type="PROSITE" id="PS00211">
    <property type="entry name" value="ABC_TRANSPORTER_1"/>
    <property type="match status" value="1"/>
</dbReference>
<evidence type="ECO:0000256" key="2">
    <source>
        <dbReference type="ARBA" id="ARBA00022475"/>
    </source>
</evidence>
<keyword evidence="5" id="KW-1278">Translocase</keyword>
<gene>
    <name evidence="8" type="ORF">KDW_10270</name>
</gene>
<dbReference type="InterPro" id="IPR012340">
    <property type="entry name" value="NA-bd_OB-fold"/>
</dbReference>
<keyword evidence="1" id="KW-0813">Transport</keyword>
<proteinExistence type="predicted"/>
<dbReference type="PANTHER" id="PTHR43875">
    <property type="entry name" value="MALTODEXTRIN IMPORT ATP-BINDING PROTEIN MSMX"/>
    <property type="match status" value="1"/>
</dbReference>
<dbReference type="SUPFAM" id="SSF50331">
    <property type="entry name" value="MOP-like"/>
    <property type="match status" value="1"/>
</dbReference>
<keyword evidence="6" id="KW-0472">Membrane</keyword>
<dbReference type="PROSITE" id="PS50893">
    <property type="entry name" value="ABC_TRANSPORTER_2"/>
    <property type="match status" value="1"/>
</dbReference>
<evidence type="ECO:0000256" key="4">
    <source>
        <dbReference type="ARBA" id="ARBA00022840"/>
    </source>
</evidence>
<evidence type="ECO:0000256" key="1">
    <source>
        <dbReference type="ARBA" id="ARBA00022448"/>
    </source>
</evidence>